<name>A0A4R7UQT9_9PSEU</name>
<evidence type="ECO:0000313" key="4">
    <source>
        <dbReference type="Proteomes" id="UP000294927"/>
    </source>
</evidence>
<dbReference type="Gene3D" id="3.30.370.10">
    <property type="entry name" value="Barstar-like"/>
    <property type="match status" value="1"/>
</dbReference>
<feature type="domain" description="Barstar (barnase inhibitor)" evidence="2">
    <location>
        <begin position="52"/>
        <end position="150"/>
    </location>
</feature>
<dbReference type="InterPro" id="IPR000468">
    <property type="entry name" value="Barstar"/>
</dbReference>
<comment type="caution">
    <text evidence="3">The sequence shown here is derived from an EMBL/GenBank/DDBJ whole genome shotgun (WGS) entry which is preliminary data.</text>
</comment>
<dbReference type="InterPro" id="IPR035905">
    <property type="entry name" value="Barstar-like_sf"/>
</dbReference>
<keyword evidence="4" id="KW-1185">Reference proteome</keyword>
<proteinExistence type="inferred from homology"/>
<dbReference type="SUPFAM" id="SSF52038">
    <property type="entry name" value="Barstar-related"/>
    <property type="match status" value="1"/>
</dbReference>
<reference evidence="3 4" key="1">
    <citation type="submission" date="2019-03" db="EMBL/GenBank/DDBJ databases">
        <title>Genomic Encyclopedia of Archaeal and Bacterial Type Strains, Phase II (KMG-II): from individual species to whole genera.</title>
        <authorList>
            <person name="Goeker M."/>
        </authorList>
    </citation>
    <scope>NUCLEOTIDE SEQUENCE [LARGE SCALE GENOMIC DNA]</scope>
    <source>
        <strain evidence="3 4">DSM 45499</strain>
    </source>
</reference>
<protein>
    <submittedName>
        <fullName evidence="3">Barstar (Barnase inhibitor)</fullName>
    </submittedName>
</protein>
<evidence type="ECO:0000259" key="2">
    <source>
        <dbReference type="Pfam" id="PF01337"/>
    </source>
</evidence>
<dbReference type="Proteomes" id="UP000294927">
    <property type="component" value="Unassembled WGS sequence"/>
</dbReference>
<evidence type="ECO:0000256" key="1">
    <source>
        <dbReference type="ARBA" id="ARBA00006845"/>
    </source>
</evidence>
<organism evidence="3 4">
    <name type="scientific">Actinophytocola oryzae</name>
    <dbReference type="NCBI Taxonomy" id="502181"/>
    <lineage>
        <taxon>Bacteria</taxon>
        <taxon>Bacillati</taxon>
        <taxon>Actinomycetota</taxon>
        <taxon>Actinomycetes</taxon>
        <taxon>Pseudonocardiales</taxon>
        <taxon>Pseudonocardiaceae</taxon>
    </lineage>
</organism>
<accession>A0A4R7UQT9</accession>
<dbReference type="EMBL" id="SOCP01000037">
    <property type="protein sequence ID" value="TDV34892.1"/>
    <property type="molecule type" value="Genomic_DNA"/>
</dbReference>
<sequence>MSTLINVPSFDLDTDLSEDRAFRLVTNGHVSLYWRHEVLDDTTTWLADHAYQLVRLDAAVWSTEADFHRHIRVALHFPDYYGDNLDAFNDCMRDVATYTYGADRNATGTVLVFTGYDAFTRHETHAAQVILDIIADQSRQAMLFGHRLMCLVQSNDPDIHFEPVGATPVDWNPAEQLADARRG</sequence>
<comment type="similarity">
    <text evidence="1">Belongs to the barstar family.</text>
</comment>
<gene>
    <name evidence="3" type="ORF">CLV71_13711</name>
</gene>
<evidence type="ECO:0000313" key="3">
    <source>
        <dbReference type="EMBL" id="TDV34892.1"/>
    </source>
</evidence>
<dbReference type="AlphaFoldDB" id="A0A4R7UQT9"/>
<dbReference type="Pfam" id="PF01337">
    <property type="entry name" value="Barstar"/>
    <property type="match status" value="1"/>
</dbReference>